<keyword evidence="5 8" id="KW-0812">Transmembrane</keyword>
<feature type="transmembrane region" description="Helical" evidence="8">
    <location>
        <begin position="265"/>
        <end position="285"/>
    </location>
</feature>
<evidence type="ECO:0000256" key="3">
    <source>
        <dbReference type="ARBA" id="ARBA00022448"/>
    </source>
</evidence>
<feature type="transmembrane region" description="Helical" evidence="8">
    <location>
        <begin position="33"/>
        <end position="53"/>
    </location>
</feature>
<keyword evidence="7 8" id="KW-0472">Membrane</keyword>
<evidence type="ECO:0000313" key="9">
    <source>
        <dbReference type="EMBL" id="OHS97998.1"/>
    </source>
</evidence>
<dbReference type="PANTHER" id="PTHR43549">
    <property type="entry name" value="MULTIDRUG RESISTANCE PROTEIN YPNP-RELATED"/>
    <property type="match status" value="1"/>
</dbReference>
<dbReference type="GO" id="GO:0015297">
    <property type="term" value="F:antiporter activity"/>
    <property type="evidence" value="ECO:0007669"/>
    <property type="project" value="InterPro"/>
</dbReference>
<keyword evidence="10" id="KW-1185">Reference proteome</keyword>
<feature type="transmembrane region" description="Helical" evidence="8">
    <location>
        <begin position="351"/>
        <end position="374"/>
    </location>
</feature>
<evidence type="ECO:0000256" key="1">
    <source>
        <dbReference type="ARBA" id="ARBA00004651"/>
    </source>
</evidence>
<evidence type="ECO:0000256" key="8">
    <source>
        <dbReference type="SAM" id="Phobius"/>
    </source>
</evidence>
<feature type="transmembrane region" description="Helical" evidence="8">
    <location>
        <begin position="73"/>
        <end position="96"/>
    </location>
</feature>
<dbReference type="CDD" id="cd12082">
    <property type="entry name" value="MATE_like"/>
    <property type="match status" value="1"/>
</dbReference>
<dbReference type="GeneID" id="94829418"/>
<feature type="transmembrane region" description="Helical" evidence="8">
    <location>
        <begin position="117"/>
        <end position="139"/>
    </location>
</feature>
<comment type="caution">
    <text evidence="9">The sequence shown here is derived from an EMBL/GenBank/DDBJ whole genome shotgun (WGS) entry which is preliminary data.</text>
</comment>
<dbReference type="GO" id="GO:0005886">
    <property type="term" value="C:plasma membrane"/>
    <property type="evidence" value="ECO:0007669"/>
    <property type="project" value="UniProtKB-SubCell"/>
</dbReference>
<keyword evidence="4" id="KW-1003">Cell membrane</keyword>
<comment type="similarity">
    <text evidence="2">Belongs to the multi antimicrobial extrusion (MATE) (TC 2.A.66.1) family.</text>
</comment>
<reference evidence="9" key="1">
    <citation type="submission" date="2016-10" db="EMBL/GenBank/DDBJ databases">
        <authorList>
            <person name="Benchimol M."/>
            <person name="Almeida L.G."/>
            <person name="Vasconcelos A.T."/>
            <person name="Perreira-Neves A."/>
            <person name="Rosa I.A."/>
            <person name="Tasca T."/>
            <person name="Bogo M.R."/>
            <person name="de Souza W."/>
        </authorList>
    </citation>
    <scope>NUCLEOTIDE SEQUENCE [LARGE SCALE GENOMIC DNA]</scope>
    <source>
        <strain evidence="9">K</strain>
    </source>
</reference>
<evidence type="ECO:0000256" key="5">
    <source>
        <dbReference type="ARBA" id="ARBA00022692"/>
    </source>
</evidence>
<feature type="transmembrane region" description="Helical" evidence="8">
    <location>
        <begin position="419"/>
        <end position="439"/>
    </location>
</feature>
<dbReference type="VEuPathDB" id="TrichDB:TRFO_09177"/>
<feature type="transmembrane region" description="Helical" evidence="8">
    <location>
        <begin position="305"/>
        <end position="330"/>
    </location>
</feature>
<dbReference type="InterPro" id="IPR002528">
    <property type="entry name" value="MATE_fam"/>
</dbReference>
<feature type="transmembrane region" description="Helical" evidence="8">
    <location>
        <begin position="459"/>
        <end position="477"/>
    </location>
</feature>
<evidence type="ECO:0000256" key="2">
    <source>
        <dbReference type="ARBA" id="ARBA00010199"/>
    </source>
</evidence>
<feature type="transmembrane region" description="Helical" evidence="8">
    <location>
        <begin position="394"/>
        <end position="412"/>
    </location>
</feature>
<dbReference type="EMBL" id="MLAK01001082">
    <property type="protein sequence ID" value="OHS97998.1"/>
    <property type="molecule type" value="Genomic_DNA"/>
</dbReference>
<gene>
    <name evidence="9" type="ORF">TRFO_09177</name>
</gene>
<name>A0A1J4JFK3_9EUKA</name>
<sequence>MTVIIDEASISSVVTDKSNLDFDNEAFTKHNPLVNLLLLSVGPFLTTFGMSILDSVDLIIISQRFKNDPNSNAVQMIGIGLFVLQLCVDVGMLLSQSLIVRVSALIGEGKKGEASQLFVDMCKITVLASIISAIIILFIARPLMMFAGCTEELIENCTLLVVVAIAGTPITSFFHVLTGFLQGIGKPVLNGFLHLLASCFQTFIFTPLLQFALKVDITMSNLSQVLSQSIIGIVLFVLIFRGKFSLKPNFDLWFNPFSHELKSSFLLSLPMIPSFIYALIPSTLIMRFMTSAASEMDSSVVNSVISVYTVFIKIQMFVQAIPISLANGLITAGTHAISTGNLRRLISTISWVLVITFGIVLIFCPLMIFKPLLLAKLFVSSEEELNLAKEIIPIPFYTFPIGLMNMIVPLTFVSVGKPFFSIIITTVQILALCISAKVLSLYYPTQPSKFIHSYNICDIITFVVTFIFSLIVFIPIYKKSKCEVGKHDDAKKEIIMQKLVTGDYCITS</sequence>
<accession>A0A1J4JFK3</accession>
<dbReference type="PANTHER" id="PTHR43549:SF2">
    <property type="entry name" value="MULTIDRUG RESISTANCE PROTEIN NORM-RELATED"/>
    <property type="match status" value="1"/>
</dbReference>
<protein>
    <recommendedName>
        <fullName evidence="11">MatE family protein</fullName>
    </recommendedName>
</protein>
<keyword evidence="6 8" id="KW-1133">Transmembrane helix</keyword>
<keyword evidence="3" id="KW-0813">Transport</keyword>
<dbReference type="Pfam" id="PF01554">
    <property type="entry name" value="MatE"/>
    <property type="match status" value="2"/>
</dbReference>
<proteinExistence type="inferred from homology"/>
<comment type="subcellular location">
    <subcellularLocation>
        <location evidence="1">Cell membrane</location>
        <topology evidence="1">Multi-pass membrane protein</topology>
    </subcellularLocation>
</comment>
<feature type="transmembrane region" description="Helical" evidence="8">
    <location>
        <begin position="159"/>
        <end position="180"/>
    </location>
</feature>
<organism evidence="9 10">
    <name type="scientific">Tritrichomonas foetus</name>
    <dbReference type="NCBI Taxonomy" id="1144522"/>
    <lineage>
        <taxon>Eukaryota</taxon>
        <taxon>Metamonada</taxon>
        <taxon>Parabasalia</taxon>
        <taxon>Tritrichomonadida</taxon>
        <taxon>Tritrichomonadidae</taxon>
        <taxon>Tritrichomonas</taxon>
    </lineage>
</organism>
<evidence type="ECO:0008006" key="11">
    <source>
        <dbReference type="Google" id="ProtNLM"/>
    </source>
</evidence>
<dbReference type="AlphaFoldDB" id="A0A1J4JFK3"/>
<dbReference type="GO" id="GO:0042910">
    <property type="term" value="F:xenobiotic transmembrane transporter activity"/>
    <property type="evidence" value="ECO:0007669"/>
    <property type="project" value="InterPro"/>
</dbReference>
<evidence type="ECO:0000313" key="10">
    <source>
        <dbReference type="Proteomes" id="UP000179807"/>
    </source>
</evidence>
<evidence type="ECO:0000256" key="6">
    <source>
        <dbReference type="ARBA" id="ARBA00022989"/>
    </source>
</evidence>
<evidence type="ECO:0000256" key="4">
    <source>
        <dbReference type="ARBA" id="ARBA00022475"/>
    </source>
</evidence>
<dbReference type="Proteomes" id="UP000179807">
    <property type="component" value="Unassembled WGS sequence"/>
</dbReference>
<dbReference type="InterPro" id="IPR052031">
    <property type="entry name" value="Membrane_Transporter-Flippase"/>
</dbReference>
<feature type="transmembrane region" description="Helical" evidence="8">
    <location>
        <begin position="225"/>
        <end position="244"/>
    </location>
</feature>
<feature type="transmembrane region" description="Helical" evidence="8">
    <location>
        <begin position="192"/>
        <end position="213"/>
    </location>
</feature>
<evidence type="ECO:0000256" key="7">
    <source>
        <dbReference type="ARBA" id="ARBA00023136"/>
    </source>
</evidence>
<dbReference type="RefSeq" id="XP_068351135.1">
    <property type="nucleotide sequence ID" value="XM_068494714.1"/>
</dbReference>